<proteinExistence type="predicted"/>
<organism evidence="2 3">
    <name type="scientific">Levilactobacillus parabrevis ATCC 53295</name>
    <dbReference type="NCBI Taxonomy" id="1267003"/>
    <lineage>
        <taxon>Bacteria</taxon>
        <taxon>Bacillati</taxon>
        <taxon>Bacillota</taxon>
        <taxon>Bacilli</taxon>
        <taxon>Lactobacillales</taxon>
        <taxon>Lactobacillaceae</taxon>
        <taxon>Levilactobacillus</taxon>
    </lineage>
</organism>
<dbReference type="AlphaFoldDB" id="A0A0R1GQY8"/>
<dbReference type="InterPro" id="IPR021359">
    <property type="entry name" value="DUF2812"/>
</dbReference>
<dbReference type="RefSeq" id="WP_020089722.1">
    <property type="nucleotide sequence ID" value="NZ_AZCZ01000024.1"/>
</dbReference>
<keyword evidence="1" id="KW-1133">Transmembrane helix</keyword>
<keyword evidence="1" id="KW-0812">Transmembrane</keyword>
<dbReference type="OrthoDB" id="8757095at2"/>
<dbReference type="EMBL" id="AZCZ01000024">
    <property type="protein sequence ID" value="KRK36312.1"/>
    <property type="molecule type" value="Genomic_DNA"/>
</dbReference>
<feature type="transmembrane region" description="Helical" evidence="1">
    <location>
        <begin position="117"/>
        <end position="136"/>
    </location>
</feature>
<dbReference type="PATRIC" id="fig|1267003.4.peg.1005"/>
<protein>
    <recommendedName>
        <fullName evidence="4">DUF2812 domain-containing protein</fullName>
    </recommendedName>
</protein>
<sequence length="204" mass="24844">MKKFHVFLDLNDEENWINAIQEGGYRLDWVNPYLHCYTFQKLADADQFNPYTRLDFRDRGMKRRAYQDYRQLFSDSGWRLIAGSRHGGIQYFQQKTAASDRDIFSDERSRARSRRRFTRLSLYYAVFLLSYVFFYWQTTDDLNFFDVKSWYLTPGLWQMQGEWFWKAVIFETPFALMRVGVFYVFLIVGLYNLCRVIRNYRRLG</sequence>
<dbReference type="Pfam" id="PF11193">
    <property type="entry name" value="DUF2812"/>
    <property type="match status" value="1"/>
</dbReference>
<dbReference type="eggNOG" id="ENOG502ZCCA">
    <property type="taxonomic scope" value="Bacteria"/>
</dbReference>
<evidence type="ECO:0000313" key="2">
    <source>
        <dbReference type="EMBL" id="KRK36312.1"/>
    </source>
</evidence>
<evidence type="ECO:0000313" key="3">
    <source>
        <dbReference type="Proteomes" id="UP000051176"/>
    </source>
</evidence>
<comment type="caution">
    <text evidence="2">The sequence shown here is derived from an EMBL/GenBank/DDBJ whole genome shotgun (WGS) entry which is preliminary data.</text>
</comment>
<evidence type="ECO:0008006" key="4">
    <source>
        <dbReference type="Google" id="ProtNLM"/>
    </source>
</evidence>
<keyword evidence="1" id="KW-0472">Membrane</keyword>
<dbReference type="Proteomes" id="UP000051176">
    <property type="component" value="Unassembled WGS sequence"/>
</dbReference>
<accession>A0A0R1GQY8</accession>
<gene>
    <name evidence="2" type="ORF">FD07_GL000946</name>
</gene>
<evidence type="ECO:0000256" key="1">
    <source>
        <dbReference type="SAM" id="Phobius"/>
    </source>
</evidence>
<reference evidence="2 3" key="1">
    <citation type="journal article" date="2015" name="Genome Announc.">
        <title>Expanding the biotechnology potential of lactobacilli through comparative genomics of 213 strains and associated genera.</title>
        <authorList>
            <person name="Sun Z."/>
            <person name="Harris H.M."/>
            <person name="McCann A."/>
            <person name="Guo C."/>
            <person name="Argimon S."/>
            <person name="Zhang W."/>
            <person name="Yang X."/>
            <person name="Jeffery I.B."/>
            <person name="Cooney J.C."/>
            <person name="Kagawa T.F."/>
            <person name="Liu W."/>
            <person name="Song Y."/>
            <person name="Salvetti E."/>
            <person name="Wrobel A."/>
            <person name="Rasinkangas P."/>
            <person name="Parkhill J."/>
            <person name="Rea M.C."/>
            <person name="O'Sullivan O."/>
            <person name="Ritari J."/>
            <person name="Douillard F.P."/>
            <person name="Paul Ross R."/>
            <person name="Yang R."/>
            <person name="Briner A.E."/>
            <person name="Felis G.E."/>
            <person name="de Vos W.M."/>
            <person name="Barrangou R."/>
            <person name="Klaenhammer T.R."/>
            <person name="Caufield P.W."/>
            <person name="Cui Y."/>
            <person name="Zhang H."/>
            <person name="O'Toole P.W."/>
        </authorList>
    </citation>
    <scope>NUCLEOTIDE SEQUENCE [LARGE SCALE GENOMIC DNA]</scope>
    <source>
        <strain evidence="2 3">ATCC 53295</strain>
    </source>
</reference>
<feature type="transmembrane region" description="Helical" evidence="1">
    <location>
        <begin position="175"/>
        <end position="194"/>
    </location>
</feature>
<keyword evidence="3" id="KW-1185">Reference proteome</keyword>
<name>A0A0R1GQY8_9LACO</name>